<protein>
    <submittedName>
        <fullName evidence="3">Glycosyltransferase family 1 protein</fullName>
    </submittedName>
</protein>
<accession>A0ABX7F2K6</accession>
<dbReference type="SUPFAM" id="SSF53756">
    <property type="entry name" value="UDP-Glycosyltransferase/glycogen phosphorylase"/>
    <property type="match status" value="1"/>
</dbReference>
<keyword evidence="1" id="KW-0808">Transferase</keyword>
<dbReference type="PANTHER" id="PTHR46401">
    <property type="entry name" value="GLYCOSYLTRANSFERASE WBBK-RELATED"/>
    <property type="match status" value="1"/>
</dbReference>
<sequence length="422" mass="47620">MSATLYFDLTEALISTSGKRTQYYGIARTVHEIGRESALLKDDIRFVVFSFGTKQFYEVTWHKRADGSVEFDLPKDVGQKWVRSYFGKNPILPFIFRFSNLMTQKKNRDHWLKHAGHLKPVAIEAGTFFSAARPKLIVDMVRVLNDRGSKAAIVPLLHDFMPLHDGATKRFRKLDRNFLADNCFLIERAGQILTNSNFTAKELQSFVDKGMLPRPRGPANVVQLVHHCPDGIEPSEISIPAEPYILTVALNLGRKNIEVVLEALRQLRANGKLVPQLVIAGSHRKRLRRYASRSEFHAIQDRLIFIDNPNQTDLVKLYKGALALVMPSKLEGWGLPAGEALWCGTPAACSTADALREVCGDLALYFEPDNAADLAIIINDLEEKVEFQRRIRQRISEAKSSLRTWQTVAREALGILGHLPPR</sequence>
<proteinExistence type="predicted"/>
<dbReference type="PANTHER" id="PTHR46401:SF2">
    <property type="entry name" value="GLYCOSYLTRANSFERASE WBBK-RELATED"/>
    <property type="match status" value="1"/>
</dbReference>
<dbReference type="CDD" id="cd03809">
    <property type="entry name" value="GT4_MtfB-like"/>
    <property type="match status" value="1"/>
</dbReference>
<keyword evidence="4" id="KW-1185">Reference proteome</keyword>
<evidence type="ECO:0000313" key="3">
    <source>
        <dbReference type="EMBL" id="QRF54439.1"/>
    </source>
</evidence>
<dbReference type="Gene3D" id="3.40.50.2000">
    <property type="entry name" value="Glycogen Phosphorylase B"/>
    <property type="match status" value="1"/>
</dbReference>
<dbReference type="Proteomes" id="UP000596351">
    <property type="component" value="Plasmid p1"/>
</dbReference>
<dbReference type="Pfam" id="PF00534">
    <property type="entry name" value="Glycos_transf_1"/>
    <property type="match status" value="1"/>
</dbReference>
<geneLocation type="plasmid" evidence="3 4">
    <name>p1</name>
</geneLocation>
<feature type="domain" description="Glycosyl transferase family 1" evidence="2">
    <location>
        <begin position="242"/>
        <end position="394"/>
    </location>
</feature>
<evidence type="ECO:0000313" key="4">
    <source>
        <dbReference type="Proteomes" id="UP000596351"/>
    </source>
</evidence>
<dbReference type="RefSeq" id="WP_203020274.1">
    <property type="nucleotide sequence ID" value="NZ_CP032406.1"/>
</dbReference>
<evidence type="ECO:0000256" key="1">
    <source>
        <dbReference type="ARBA" id="ARBA00022679"/>
    </source>
</evidence>
<dbReference type="InterPro" id="IPR001296">
    <property type="entry name" value="Glyco_trans_1"/>
</dbReference>
<reference evidence="3 4" key="1">
    <citation type="submission" date="2018-09" db="EMBL/GenBank/DDBJ databases">
        <title>Rhizobium sp. MAE2-X.</title>
        <authorList>
            <person name="Lee Y."/>
            <person name="Jeon C.O."/>
        </authorList>
    </citation>
    <scope>NUCLEOTIDE SEQUENCE [LARGE SCALE GENOMIC DNA]</scope>
    <source>
        <strain evidence="3 4">MAE2-X</strain>
        <plasmid evidence="3 4">p1</plasmid>
    </source>
</reference>
<name>A0ABX7F2K6_9HYPH</name>
<gene>
    <name evidence="3" type="ORF">D4A92_23300</name>
</gene>
<organism evidence="3 4">
    <name type="scientific">Rhizobium rosettiformans</name>
    <dbReference type="NCBI Taxonomy" id="1368430"/>
    <lineage>
        <taxon>Bacteria</taxon>
        <taxon>Pseudomonadati</taxon>
        <taxon>Pseudomonadota</taxon>
        <taxon>Alphaproteobacteria</taxon>
        <taxon>Hyphomicrobiales</taxon>
        <taxon>Rhizobiaceae</taxon>
        <taxon>Rhizobium/Agrobacterium group</taxon>
        <taxon>Rhizobium</taxon>
    </lineage>
</organism>
<dbReference type="EMBL" id="CP032406">
    <property type="protein sequence ID" value="QRF54439.1"/>
    <property type="molecule type" value="Genomic_DNA"/>
</dbReference>
<keyword evidence="3" id="KW-0614">Plasmid</keyword>
<evidence type="ECO:0000259" key="2">
    <source>
        <dbReference type="Pfam" id="PF00534"/>
    </source>
</evidence>